<accession>A0A4Y2C2Q6</accession>
<gene>
    <name evidence="2" type="ORF">AVEN_19665_1</name>
</gene>
<dbReference type="PANTHER" id="PTHR19446">
    <property type="entry name" value="REVERSE TRANSCRIPTASES"/>
    <property type="match status" value="1"/>
</dbReference>
<keyword evidence="3" id="KW-1185">Reference proteome</keyword>
<evidence type="ECO:0000259" key="1">
    <source>
        <dbReference type="PROSITE" id="PS50878"/>
    </source>
</evidence>
<evidence type="ECO:0000313" key="3">
    <source>
        <dbReference type="Proteomes" id="UP000499080"/>
    </source>
</evidence>
<dbReference type="OrthoDB" id="6437707at2759"/>
<dbReference type="InterPro" id="IPR000477">
    <property type="entry name" value="RT_dom"/>
</dbReference>
<dbReference type="EMBL" id="BGPR01000141">
    <property type="protein sequence ID" value="GBL98598.1"/>
    <property type="molecule type" value="Genomic_DNA"/>
</dbReference>
<dbReference type="PROSITE" id="PS50878">
    <property type="entry name" value="RT_POL"/>
    <property type="match status" value="1"/>
</dbReference>
<dbReference type="AlphaFoldDB" id="A0A4Y2C2Q6"/>
<reference evidence="2 3" key="1">
    <citation type="journal article" date="2019" name="Sci. Rep.">
        <title>Orb-weaving spider Araneus ventricosus genome elucidates the spidroin gene catalogue.</title>
        <authorList>
            <person name="Kono N."/>
            <person name="Nakamura H."/>
            <person name="Ohtoshi R."/>
            <person name="Moran D.A.P."/>
            <person name="Shinohara A."/>
            <person name="Yoshida Y."/>
            <person name="Fujiwara M."/>
            <person name="Mori M."/>
            <person name="Tomita M."/>
            <person name="Arakawa K."/>
        </authorList>
    </citation>
    <scope>NUCLEOTIDE SEQUENCE [LARGE SCALE GENOMIC DNA]</scope>
</reference>
<dbReference type="Pfam" id="PF00078">
    <property type="entry name" value="RVT_1"/>
    <property type="match status" value="1"/>
</dbReference>
<protein>
    <recommendedName>
        <fullName evidence="1">Reverse transcriptase domain-containing protein</fullName>
    </recommendedName>
</protein>
<dbReference type="Proteomes" id="UP000499080">
    <property type="component" value="Unassembled WGS sequence"/>
</dbReference>
<proteinExistence type="predicted"/>
<name>A0A4Y2C2Q6_ARAVE</name>
<comment type="caution">
    <text evidence="2">The sequence shown here is derived from an EMBL/GenBank/DDBJ whole genome shotgun (WGS) entry which is preliminary data.</text>
</comment>
<evidence type="ECO:0000313" key="2">
    <source>
        <dbReference type="EMBL" id="GBL98598.1"/>
    </source>
</evidence>
<feature type="domain" description="Reverse transcriptase" evidence="1">
    <location>
        <begin position="1"/>
        <end position="158"/>
    </location>
</feature>
<sequence>MPQMCPEDALMRLHEIILNGKNRKLFTTLVLLDIKGASDNAWWPFILSLLRNANIPGNLFAVIYSFLKDRTATLSLGHYSKERHLQKGCPQGSISGPLLWNIIINYLFDKVSSFSSCETMAFSNDLLLCFQGKTLQNINTEAQRILDFLSSWAKTYKL</sequence>
<organism evidence="2 3">
    <name type="scientific">Araneus ventricosus</name>
    <name type="common">Orbweaver spider</name>
    <name type="synonym">Epeira ventricosa</name>
    <dbReference type="NCBI Taxonomy" id="182803"/>
    <lineage>
        <taxon>Eukaryota</taxon>
        <taxon>Metazoa</taxon>
        <taxon>Ecdysozoa</taxon>
        <taxon>Arthropoda</taxon>
        <taxon>Chelicerata</taxon>
        <taxon>Arachnida</taxon>
        <taxon>Araneae</taxon>
        <taxon>Araneomorphae</taxon>
        <taxon>Entelegynae</taxon>
        <taxon>Araneoidea</taxon>
        <taxon>Araneidae</taxon>
        <taxon>Araneus</taxon>
    </lineage>
</organism>